<reference evidence="1 2" key="1">
    <citation type="journal article" date="2013" name="PLoS ONE">
        <title>Complete Genome Analysis of a Haemophilus parasuis Serovar 12 Strain from China.</title>
        <authorList>
            <person name="Li Y."/>
            <person name="Kwok A.H."/>
            <person name="Jiang J."/>
            <person name="Zou Y."/>
            <person name="Zheng F."/>
            <person name="Chen P."/>
            <person name="Hou C."/>
            <person name="Leung F.C."/>
            <person name="Jiang P."/>
        </authorList>
    </citation>
    <scope>NUCLEOTIDE SEQUENCE [LARGE SCALE GENOMIC DNA]</scope>
    <source>
        <strain evidence="1 2">ZJ0906</strain>
    </source>
</reference>
<name>A0A806J5V8_GLAPU</name>
<protein>
    <submittedName>
        <fullName evidence="1">Putative phage associated protein</fullName>
    </submittedName>
</protein>
<accession>A0A806J5V8</accession>
<gene>
    <name evidence="1" type="ORF">K756_10460</name>
</gene>
<sequence length="157" mass="18280">MNYWLVGATRGGEEEILDSFIEKGYWYCWDSKDYKPNPEGFSGGNSIIRQQNSFRKIKKGDRIAVKRLQGQGSKMMDILAIGIARTDADENEWRVYIDWIAISPNLLEKDEFKKLDKLPNIVFPSTREIEIGECRASIHGPYKLEENKEWIPKVFFI</sequence>
<dbReference type="AlphaFoldDB" id="A0A806J5V8"/>
<proteinExistence type="predicted"/>
<dbReference type="EMBL" id="CP005384">
    <property type="protein sequence ID" value="AGO17197.1"/>
    <property type="molecule type" value="Genomic_DNA"/>
</dbReference>
<dbReference type="Proteomes" id="UP000014672">
    <property type="component" value="Chromosome"/>
</dbReference>
<evidence type="ECO:0000313" key="2">
    <source>
        <dbReference type="Proteomes" id="UP000014672"/>
    </source>
</evidence>
<evidence type="ECO:0000313" key="1">
    <source>
        <dbReference type="EMBL" id="AGO17197.1"/>
    </source>
</evidence>
<dbReference type="KEGG" id="hpaz:K756_10460"/>
<organism evidence="1 2">
    <name type="scientific">Glaesserella parasuis ZJ0906</name>
    <dbReference type="NCBI Taxonomy" id="1322346"/>
    <lineage>
        <taxon>Bacteria</taxon>
        <taxon>Pseudomonadati</taxon>
        <taxon>Pseudomonadota</taxon>
        <taxon>Gammaproteobacteria</taxon>
        <taxon>Pasteurellales</taxon>
        <taxon>Pasteurellaceae</taxon>
        <taxon>Glaesserella</taxon>
    </lineage>
</organism>